<dbReference type="FunFam" id="3.30.160.60:FF:000446">
    <property type="entry name" value="Zinc finger protein"/>
    <property type="match status" value="1"/>
</dbReference>
<evidence type="ECO:0000256" key="5">
    <source>
        <dbReference type="ARBA" id="ARBA00022771"/>
    </source>
</evidence>
<dbReference type="Ensembl" id="ENSNMLT00000032481.1">
    <property type="protein sequence ID" value="ENSNMLP00000029117.1"/>
    <property type="gene ID" value="ENSNMLG00000018439.1"/>
</dbReference>
<feature type="domain" description="C2H2-type" evidence="14">
    <location>
        <begin position="319"/>
        <end position="346"/>
    </location>
</feature>
<dbReference type="Pfam" id="PF00096">
    <property type="entry name" value="zf-C2H2"/>
    <property type="match status" value="7"/>
</dbReference>
<keyword evidence="4" id="KW-0677">Repeat</keyword>
<feature type="domain" description="C2H2-type" evidence="14">
    <location>
        <begin position="261"/>
        <end position="289"/>
    </location>
</feature>
<organism evidence="15 16">
    <name type="scientific">Neogobius melanostomus</name>
    <name type="common">round goby</name>
    <dbReference type="NCBI Taxonomy" id="47308"/>
    <lineage>
        <taxon>Eukaryota</taxon>
        <taxon>Metazoa</taxon>
        <taxon>Chordata</taxon>
        <taxon>Craniata</taxon>
        <taxon>Vertebrata</taxon>
        <taxon>Euteleostomi</taxon>
        <taxon>Actinopterygii</taxon>
        <taxon>Neopterygii</taxon>
        <taxon>Teleostei</taxon>
        <taxon>Neoteleostei</taxon>
        <taxon>Acanthomorphata</taxon>
        <taxon>Gobiaria</taxon>
        <taxon>Gobiiformes</taxon>
        <taxon>Gobioidei</taxon>
        <taxon>Gobiidae</taxon>
        <taxon>Benthophilinae</taxon>
        <taxon>Neogobiini</taxon>
        <taxon>Neogobius</taxon>
    </lineage>
</organism>
<keyword evidence="3" id="KW-0479">Metal-binding</keyword>
<feature type="region of interest" description="Disordered" evidence="13">
    <location>
        <begin position="50"/>
        <end position="143"/>
    </location>
</feature>
<dbReference type="PANTHER" id="PTHR24399">
    <property type="entry name" value="ZINC FINGER AND BTB DOMAIN-CONTAINING"/>
    <property type="match status" value="1"/>
</dbReference>
<dbReference type="AlphaFoldDB" id="A0A8C6U1S0"/>
<dbReference type="PROSITE" id="PS50157">
    <property type="entry name" value="ZINC_FINGER_C2H2_2"/>
    <property type="match status" value="11"/>
</dbReference>
<dbReference type="FunFam" id="3.30.160.60:FF:002716">
    <property type="entry name" value="Zinc finger protein 212"/>
    <property type="match status" value="1"/>
</dbReference>
<evidence type="ECO:0000256" key="2">
    <source>
        <dbReference type="ARBA" id="ARBA00006991"/>
    </source>
</evidence>
<dbReference type="Gene3D" id="3.30.710.10">
    <property type="entry name" value="Potassium Channel Kv1.1, Chain A"/>
    <property type="match status" value="1"/>
</dbReference>
<dbReference type="PROSITE" id="PS00028">
    <property type="entry name" value="ZINC_FINGER_C2H2_1"/>
    <property type="match status" value="9"/>
</dbReference>
<evidence type="ECO:0000256" key="11">
    <source>
        <dbReference type="ARBA" id="ARBA00068876"/>
    </source>
</evidence>
<keyword evidence="5 12" id="KW-0863">Zinc-finger</keyword>
<keyword evidence="8" id="KW-0238">DNA-binding</keyword>
<dbReference type="GO" id="GO:0008270">
    <property type="term" value="F:zinc ion binding"/>
    <property type="evidence" value="ECO:0007669"/>
    <property type="project" value="UniProtKB-KW"/>
</dbReference>
<dbReference type="GO" id="GO:0001817">
    <property type="term" value="P:regulation of cytokine production"/>
    <property type="evidence" value="ECO:0007669"/>
    <property type="project" value="TreeGrafter"/>
</dbReference>
<dbReference type="InterPro" id="IPR000210">
    <property type="entry name" value="BTB/POZ_dom"/>
</dbReference>
<dbReference type="FunFam" id="3.30.160.60:FF:001117">
    <property type="entry name" value="Zinc finger and BTB domain containing 48"/>
    <property type="match status" value="1"/>
</dbReference>
<evidence type="ECO:0000256" key="1">
    <source>
        <dbReference type="ARBA" id="ARBA00004123"/>
    </source>
</evidence>
<evidence type="ECO:0000256" key="7">
    <source>
        <dbReference type="ARBA" id="ARBA00023015"/>
    </source>
</evidence>
<dbReference type="GO" id="GO:0045893">
    <property type="term" value="P:positive regulation of DNA-templated transcription"/>
    <property type="evidence" value="ECO:0007669"/>
    <property type="project" value="UniProtKB-ARBA"/>
</dbReference>
<dbReference type="InterPro" id="IPR013087">
    <property type="entry name" value="Znf_C2H2_type"/>
</dbReference>
<feature type="domain" description="C2H2-type" evidence="14">
    <location>
        <begin position="347"/>
        <end position="374"/>
    </location>
</feature>
<reference evidence="15" key="2">
    <citation type="submission" date="2025-09" db="UniProtKB">
        <authorList>
            <consortium name="Ensembl"/>
        </authorList>
    </citation>
    <scope>IDENTIFICATION</scope>
</reference>
<protein>
    <recommendedName>
        <fullName evidence="11">Zinc finger protein 865</fullName>
    </recommendedName>
</protein>
<dbReference type="GO" id="GO:0001227">
    <property type="term" value="F:DNA-binding transcription repressor activity, RNA polymerase II-specific"/>
    <property type="evidence" value="ECO:0007669"/>
    <property type="project" value="TreeGrafter"/>
</dbReference>
<feature type="domain" description="C2H2-type" evidence="14">
    <location>
        <begin position="375"/>
        <end position="403"/>
    </location>
</feature>
<evidence type="ECO:0000256" key="9">
    <source>
        <dbReference type="ARBA" id="ARBA00023163"/>
    </source>
</evidence>
<dbReference type="Proteomes" id="UP000694523">
    <property type="component" value="Unplaced"/>
</dbReference>
<keyword evidence="7" id="KW-0805">Transcription regulation</keyword>
<dbReference type="PANTHER" id="PTHR24399:SF54">
    <property type="entry name" value="GASTRULA ZINC FINGER PROTEIN XLCGF26.1-LIKE-RELATED"/>
    <property type="match status" value="1"/>
</dbReference>
<comment type="subcellular location">
    <subcellularLocation>
        <location evidence="1">Nucleus</location>
    </subcellularLocation>
</comment>
<evidence type="ECO:0000256" key="12">
    <source>
        <dbReference type="PROSITE-ProRule" id="PRU00042"/>
    </source>
</evidence>
<proteinExistence type="inferred from homology"/>
<feature type="domain" description="C2H2-type" evidence="14">
    <location>
        <begin position="290"/>
        <end position="318"/>
    </location>
</feature>
<feature type="domain" description="C2H2-type" evidence="14">
    <location>
        <begin position="146"/>
        <end position="173"/>
    </location>
</feature>
<evidence type="ECO:0000259" key="14">
    <source>
        <dbReference type="PROSITE" id="PS50157"/>
    </source>
</evidence>
<evidence type="ECO:0000313" key="16">
    <source>
        <dbReference type="Proteomes" id="UP000694523"/>
    </source>
</evidence>
<dbReference type="InterPro" id="IPR011333">
    <property type="entry name" value="SKP1/BTB/POZ_sf"/>
</dbReference>
<dbReference type="Gene3D" id="3.30.160.60">
    <property type="entry name" value="Classic Zinc Finger"/>
    <property type="match status" value="11"/>
</dbReference>
<dbReference type="FunFam" id="3.30.160.60:FF:001732">
    <property type="entry name" value="Zgc:162936"/>
    <property type="match status" value="1"/>
</dbReference>
<evidence type="ECO:0000256" key="13">
    <source>
        <dbReference type="SAM" id="MobiDB-lite"/>
    </source>
</evidence>
<keyword evidence="9" id="KW-0804">Transcription</keyword>
<dbReference type="FunFam" id="3.30.160.60:FF:000100">
    <property type="entry name" value="Zinc finger 45-like"/>
    <property type="match status" value="2"/>
</dbReference>
<sequence>PDEGLELLLDFIYTGELPLDSSNSDKVQLAASSLCVSEVIAKCQEISQKPQETVKRKRGRPKKKAELTTGTVLELEILPAAETDERGDGPEDDPDFEDFVENSLDSWDHDYEPDTSAPATSTTEKRKTKVKSAQKENGGSGASGGVQCPVCNKSFKSKYYLKVHNRRHTGEKPFVCGKCGKRYFRKENLLEHEAKNCAVTPQTHTCPTCSETFPRKSQLTAHMVTHTGEMPNKCPVCSEQFMLKKHLTHHMTKLHGFPKPHQCPECDKSFMTKSELRIHDSSKHKGEKPFVCEECGHRASSRNGLKMHIKALHRHDKPFVCTECGHAFTQKNNLTMHMLVHSGERPFQCHLCGKTFRTQGTLDKHNRTHTGERPFSCEFCQQRFTEKGAMLRHVESKHQEGRPHTCSICGKTFKAREQLRVHMNRHKGERKFECKDCGYKFTRQAHLRRHAIVHKRTENYKQPKQRKFRNIIVDDLEDTSNASIQLTPPLSPLIPHLQYYKYKYRCKK</sequence>
<feature type="domain" description="C2H2-type" evidence="14">
    <location>
        <begin position="404"/>
        <end position="431"/>
    </location>
</feature>
<feature type="domain" description="C2H2-type" evidence="14">
    <location>
        <begin position="432"/>
        <end position="459"/>
    </location>
</feature>
<dbReference type="GO" id="GO:0002682">
    <property type="term" value="P:regulation of immune system process"/>
    <property type="evidence" value="ECO:0007669"/>
    <property type="project" value="TreeGrafter"/>
</dbReference>
<feature type="compositionally biased region" description="Acidic residues" evidence="13">
    <location>
        <begin position="90"/>
        <end position="100"/>
    </location>
</feature>
<evidence type="ECO:0000256" key="8">
    <source>
        <dbReference type="ARBA" id="ARBA00023125"/>
    </source>
</evidence>
<dbReference type="GO" id="GO:0005654">
    <property type="term" value="C:nucleoplasm"/>
    <property type="evidence" value="ECO:0007669"/>
    <property type="project" value="TreeGrafter"/>
</dbReference>
<evidence type="ECO:0000256" key="6">
    <source>
        <dbReference type="ARBA" id="ARBA00022833"/>
    </source>
</evidence>
<name>A0A8C6U1S0_9GOBI</name>
<feature type="domain" description="C2H2-type" evidence="14">
    <location>
        <begin position="232"/>
        <end position="260"/>
    </location>
</feature>
<accession>A0A8C6U1S0</accession>
<dbReference type="GO" id="GO:0000978">
    <property type="term" value="F:RNA polymerase II cis-regulatory region sequence-specific DNA binding"/>
    <property type="evidence" value="ECO:0007669"/>
    <property type="project" value="TreeGrafter"/>
</dbReference>
<feature type="domain" description="C2H2-type" evidence="14">
    <location>
        <begin position="174"/>
        <end position="201"/>
    </location>
</feature>
<reference evidence="15" key="1">
    <citation type="submission" date="2025-08" db="UniProtKB">
        <authorList>
            <consortium name="Ensembl"/>
        </authorList>
    </citation>
    <scope>IDENTIFICATION</scope>
</reference>
<dbReference type="SUPFAM" id="SSF57667">
    <property type="entry name" value="beta-beta-alpha zinc fingers"/>
    <property type="match status" value="6"/>
</dbReference>
<comment type="similarity">
    <text evidence="2">Belongs to the krueppel C2H2-type zinc-finger protein family.</text>
</comment>
<dbReference type="InterPro" id="IPR036236">
    <property type="entry name" value="Znf_C2H2_sf"/>
</dbReference>
<dbReference type="Pfam" id="PF00651">
    <property type="entry name" value="BTB"/>
    <property type="match status" value="1"/>
</dbReference>
<feature type="domain" description="C2H2-type" evidence="14">
    <location>
        <begin position="204"/>
        <end position="231"/>
    </location>
</feature>
<keyword evidence="6" id="KW-0862">Zinc</keyword>
<keyword evidence="16" id="KW-1185">Reference proteome</keyword>
<dbReference type="InterPro" id="IPR056436">
    <property type="entry name" value="Znf-C2H2_ZIC1-5/GLI1-3-like"/>
</dbReference>
<evidence type="ECO:0000256" key="4">
    <source>
        <dbReference type="ARBA" id="ARBA00022737"/>
    </source>
</evidence>
<evidence type="ECO:0000313" key="15">
    <source>
        <dbReference type="Ensembl" id="ENSNMLP00000029117.1"/>
    </source>
</evidence>
<dbReference type="FunFam" id="3.30.160.60:FF:000151">
    <property type="entry name" value="Zinc finger and SCAN domain-containing 21"/>
    <property type="match status" value="1"/>
</dbReference>
<dbReference type="Pfam" id="PF23561">
    <property type="entry name" value="zf-C2H2_15"/>
    <property type="match status" value="1"/>
</dbReference>
<dbReference type="FunFam" id="3.30.160.60:FF:000145">
    <property type="entry name" value="Zinc finger protein 574"/>
    <property type="match status" value="1"/>
</dbReference>
<evidence type="ECO:0000256" key="3">
    <source>
        <dbReference type="ARBA" id="ARBA00022723"/>
    </source>
</evidence>
<dbReference type="SUPFAM" id="SSF54695">
    <property type="entry name" value="POZ domain"/>
    <property type="match status" value="1"/>
</dbReference>
<evidence type="ECO:0000256" key="10">
    <source>
        <dbReference type="ARBA" id="ARBA00023242"/>
    </source>
</evidence>
<dbReference type="Pfam" id="PF13894">
    <property type="entry name" value="zf-C2H2_4"/>
    <property type="match status" value="1"/>
</dbReference>
<dbReference type="SMART" id="SM00355">
    <property type="entry name" value="ZnF_C2H2"/>
    <property type="match status" value="11"/>
</dbReference>
<keyword evidence="10" id="KW-0539">Nucleus</keyword>
<dbReference type="GO" id="GO:0005694">
    <property type="term" value="C:chromosome"/>
    <property type="evidence" value="ECO:0007669"/>
    <property type="project" value="UniProtKB-ARBA"/>
</dbReference>